<dbReference type="InterPro" id="IPR003711">
    <property type="entry name" value="CarD-like/TRCF_RID"/>
</dbReference>
<dbReference type="InterPro" id="IPR014001">
    <property type="entry name" value="Helicase_ATP-bd"/>
</dbReference>
<comment type="similarity">
    <text evidence="9">In the N-terminal section; belongs to the UvrB family.</text>
</comment>
<sequence>MMTELESFLHRYAKREIVAGIRKELDAGRSVNLRGLCGSSLATILASLSGSSAPLVCIMNDADTAGYLYADLTALFGSGRALFFPTSYKRAIKYGHIDPAAEVLRAEVLAFVAGKGNAVDSGQATGTGAASLPIIVTYPSALLEKVIDREKLEQEIYSLRKGESPGQEFLRDLLLEWGFERTDYVYEPGQFAIRGSIMDIFSYAGELPLRVDFFGDEIESIRIFEIESQLSVETVNEVTLMPDVGASDKARNSILELLPKDTVFLVNSYLHLSERIRQIYSDVPLIDDGEGFGSLEEMQSRLVVPETFEQQLAHFVQIRMGEESSPRLASFVLHVEPQPSLHKNFELLTKFLAQWKGQGYTVYLSTANELQAERIREILTERGSEDLMPIRLPLTLHEGFVDSDNATVLLTDHQIFDRYHKYNLKSDKVRSGKVTLSLKELNQFSPGDLIVHVDHGIGLFGGLINIEEGGVRKEVIKLIYQNDDVVFVNLHSLHKLSKYHGKESSQVRLSKVGSGAWQKLKDRTKKRVKDIARDLIRLYAARRETKGFAFSPDSTLQHELEAGFLYEDTPDQARATEEVKKDMERPYPMDRLVCGDVGFGKTEVAVRAAFKAANDRKQVAILVPTTVLAYQHYETFSQRFKDMPVRVDYLSRARSAKETKAILADLASGEIDVIIGTHRLVSQDVKFKDLGLLIIDEEQKFGVAVKEKLRKLQLNVDTLTMSATPIPRTLHFSLMGARDLSNINTPPPNRYPVETALVRFSPDIIREAINFEMSRSGQVFFVHNRIQNIQEIAELIRREVPDARVGIGHGQMKPAELETLLIDFNRHEYDVLLCTTIVENGIDVPNANTIIIDDAHRYGLSDLHQLRGRVGRSKRKAFCYLISPPLSSLTDEAGRRLQAIESFSDLGSGIRIALQDLDIRGAGNALGAEQSGFVADLGYEAYQKVFDEALSELKTDEFSDFFNKDESGQERATAEAFVAETQVETNLQLYFDAEYIPQDGERILLYRELDSLNTDEELNSFEQRLIDRFGPIPTEGKQLIAVPRLRRIGRSLGIEKIVLSQARMSLHLVTDPNSHYYQSQAFAKLLAYASTHTRRTEFKQVRGKRILSVSHIQSVDDAIACLHQVEQMSTQDIQSI</sequence>
<evidence type="ECO:0000256" key="5">
    <source>
        <dbReference type="ARBA" id="ARBA00022806"/>
    </source>
</evidence>
<keyword evidence="8 9" id="KW-0234">DNA repair</keyword>
<keyword evidence="6 9" id="KW-0067">ATP-binding</keyword>
<protein>
    <recommendedName>
        <fullName evidence="9">Transcription-repair-coupling factor</fullName>
        <shortName evidence="9">TRCF</shortName>
        <ecNumber evidence="9">3.6.4.-</ecNumber>
    </recommendedName>
</protein>
<keyword evidence="5" id="KW-0347">Helicase</keyword>
<dbReference type="Proteomes" id="UP000249300">
    <property type="component" value="Chromosome 1"/>
</dbReference>
<evidence type="ECO:0000256" key="1">
    <source>
        <dbReference type="ARBA" id="ARBA00022490"/>
    </source>
</evidence>
<comment type="subcellular location">
    <subcellularLocation>
        <location evidence="9">Cytoplasm</location>
    </subcellularLocation>
</comment>
<dbReference type="Gene3D" id="3.30.2060.10">
    <property type="entry name" value="Penicillin-binding protein 1b domain"/>
    <property type="match status" value="1"/>
</dbReference>
<accession>A0A2X4PMT2</accession>
<reference evidence="12 13" key="1">
    <citation type="submission" date="2018-06" db="EMBL/GenBank/DDBJ databases">
        <authorList>
            <consortium name="Pathogen Informatics"/>
            <person name="Doyle S."/>
        </authorList>
    </citation>
    <scope>NUCLEOTIDE SEQUENCE [LARGE SCALE GENOMIC DNA]</scope>
    <source>
        <strain evidence="12 13">NCTC12858</strain>
    </source>
</reference>
<evidence type="ECO:0000256" key="8">
    <source>
        <dbReference type="ARBA" id="ARBA00023204"/>
    </source>
</evidence>
<evidence type="ECO:0000256" key="7">
    <source>
        <dbReference type="ARBA" id="ARBA00023125"/>
    </source>
</evidence>
<dbReference type="InterPro" id="IPR011545">
    <property type="entry name" value="DEAD/DEAH_box_helicase_dom"/>
</dbReference>
<dbReference type="NCBIfam" id="TIGR00580">
    <property type="entry name" value="mfd"/>
    <property type="match status" value="1"/>
</dbReference>
<comment type="similarity">
    <text evidence="9">In the C-terminal section; belongs to the helicase family. RecG subfamily.</text>
</comment>
<keyword evidence="2 9" id="KW-0547">Nucleotide-binding</keyword>
<evidence type="ECO:0000313" key="12">
    <source>
        <dbReference type="EMBL" id="SQH73193.1"/>
    </source>
</evidence>
<dbReference type="EC" id="3.6.4.-" evidence="9"/>
<dbReference type="SUPFAM" id="SSF141259">
    <property type="entry name" value="CarD-like"/>
    <property type="match status" value="1"/>
</dbReference>
<evidence type="ECO:0000256" key="3">
    <source>
        <dbReference type="ARBA" id="ARBA00022763"/>
    </source>
</evidence>
<evidence type="ECO:0000256" key="4">
    <source>
        <dbReference type="ARBA" id="ARBA00022801"/>
    </source>
</evidence>
<dbReference type="SMART" id="SM00490">
    <property type="entry name" value="HELICc"/>
    <property type="match status" value="1"/>
</dbReference>
<evidence type="ECO:0000256" key="6">
    <source>
        <dbReference type="ARBA" id="ARBA00022840"/>
    </source>
</evidence>
<dbReference type="GO" id="GO:0003684">
    <property type="term" value="F:damaged DNA binding"/>
    <property type="evidence" value="ECO:0007669"/>
    <property type="project" value="InterPro"/>
</dbReference>
<dbReference type="SUPFAM" id="SSF52540">
    <property type="entry name" value="P-loop containing nucleoside triphosphate hydrolases"/>
    <property type="match status" value="4"/>
</dbReference>
<dbReference type="PANTHER" id="PTHR47964:SF1">
    <property type="entry name" value="ATP-DEPENDENT DNA HELICASE HOMOLOG RECG, CHLOROPLASTIC"/>
    <property type="match status" value="1"/>
</dbReference>
<dbReference type="GO" id="GO:0016787">
    <property type="term" value="F:hydrolase activity"/>
    <property type="evidence" value="ECO:0007669"/>
    <property type="project" value="UniProtKB-KW"/>
</dbReference>
<proteinExistence type="inferred from homology"/>
<feature type="domain" description="Helicase C-terminal" evidence="11">
    <location>
        <begin position="764"/>
        <end position="918"/>
    </location>
</feature>
<feature type="domain" description="Helicase ATP-binding" evidence="10">
    <location>
        <begin position="582"/>
        <end position="743"/>
    </location>
</feature>
<keyword evidence="1 9" id="KW-0963">Cytoplasm</keyword>
<dbReference type="SMART" id="SM00982">
    <property type="entry name" value="TRCF"/>
    <property type="match status" value="1"/>
</dbReference>
<dbReference type="InterPro" id="IPR001650">
    <property type="entry name" value="Helicase_C-like"/>
</dbReference>
<dbReference type="SMART" id="SM01058">
    <property type="entry name" value="CarD_TRCF"/>
    <property type="match status" value="1"/>
</dbReference>
<evidence type="ECO:0000259" key="11">
    <source>
        <dbReference type="PROSITE" id="PS51194"/>
    </source>
</evidence>
<dbReference type="Pfam" id="PF17757">
    <property type="entry name" value="UvrB_inter"/>
    <property type="match status" value="1"/>
</dbReference>
<name>A0A2X4PMT2_9PORP</name>
<dbReference type="GO" id="GO:0006355">
    <property type="term" value="P:regulation of DNA-templated transcription"/>
    <property type="evidence" value="ECO:0007669"/>
    <property type="project" value="UniProtKB-UniRule"/>
</dbReference>
<dbReference type="Gene3D" id="3.90.1150.50">
    <property type="entry name" value="Transcription-repair-coupling factor, D7 domain"/>
    <property type="match status" value="1"/>
</dbReference>
<dbReference type="InterPro" id="IPR041471">
    <property type="entry name" value="UvrB_inter"/>
</dbReference>
<dbReference type="SUPFAM" id="SSF143517">
    <property type="entry name" value="TRCF domain-like"/>
    <property type="match status" value="1"/>
</dbReference>
<evidence type="ECO:0000256" key="2">
    <source>
        <dbReference type="ARBA" id="ARBA00022741"/>
    </source>
</evidence>
<keyword evidence="3 9" id="KW-0227">DNA damage</keyword>
<dbReference type="CDD" id="cd17991">
    <property type="entry name" value="DEXHc_TRCF"/>
    <property type="match status" value="1"/>
</dbReference>
<evidence type="ECO:0000259" key="10">
    <source>
        <dbReference type="PROSITE" id="PS51192"/>
    </source>
</evidence>
<dbReference type="PANTHER" id="PTHR47964">
    <property type="entry name" value="ATP-DEPENDENT DNA HELICASE HOMOLOG RECG, CHLOROPLASTIC"/>
    <property type="match status" value="1"/>
</dbReference>
<dbReference type="PROSITE" id="PS51192">
    <property type="entry name" value="HELICASE_ATP_BIND_1"/>
    <property type="match status" value="1"/>
</dbReference>
<dbReference type="InterPro" id="IPR005118">
    <property type="entry name" value="TRCF_C"/>
</dbReference>
<dbReference type="Gene3D" id="3.40.50.300">
    <property type="entry name" value="P-loop containing nucleotide triphosphate hydrolases"/>
    <property type="match status" value="2"/>
</dbReference>
<evidence type="ECO:0000256" key="9">
    <source>
        <dbReference type="HAMAP-Rule" id="MF_00969"/>
    </source>
</evidence>
<dbReference type="SMART" id="SM00487">
    <property type="entry name" value="DEXDc"/>
    <property type="match status" value="1"/>
</dbReference>
<dbReference type="Gene3D" id="2.40.10.170">
    <property type="match status" value="1"/>
</dbReference>
<dbReference type="KEGG" id="pcre:NCTC12858_01038"/>
<keyword evidence="13" id="KW-1185">Reference proteome</keyword>
<dbReference type="InterPro" id="IPR036101">
    <property type="entry name" value="CarD-like/TRCF_RID_sf"/>
</dbReference>
<dbReference type="InterPro" id="IPR047112">
    <property type="entry name" value="RecG/Mfd"/>
</dbReference>
<dbReference type="GO" id="GO:0005737">
    <property type="term" value="C:cytoplasm"/>
    <property type="evidence" value="ECO:0007669"/>
    <property type="project" value="UniProtKB-SubCell"/>
</dbReference>
<dbReference type="EMBL" id="LS483447">
    <property type="protein sequence ID" value="SQH73193.1"/>
    <property type="molecule type" value="Genomic_DNA"/>
</dbReference>
<dbReference type="InterPro" id="IPR004576">
    <property type="entry name" value="Mfd"/>
</dbReference>
<comment type="function">
    <text evidence="9">Couples transcription and DNA repair by recognizing RNA polymerase (RNAP) stalled at DNA lesions. Mediates ATP-dependent release of RNAP and its truncated transcript from the DNA, and recruitment of nucleotide excision repair machinery to the damaged site.</text>
</comment>
<dbReference type="InterPro" id="IPR037235">
    <property type="entry name" value="TRCF-like_C_D7"/>
</dbReference>
<dbReference type="GO" id="GO:0005524">
    <property type="term" value="F:ATP binding"/>
    <property type="evidence" value="ECO:0007669"/>
    <property type="project" value="UniProtKB-UniRule"/>
</dbReference>
<dbReference type="Pfam" id="PF00270">
    <property type="entry name" value="DEAD"/>
    <property type="match status" value="1"/>
</dbReference>
<keyword evidence="7 9" id="KW-0238">DNA-binding</keyword>
<keyword evidence="4 9" id="KW-0378">Hydrolase</keyword>
<dbReference type="PROSITE" id="PS51194">
    <property type="entry name" value="HELICASE_CTER"/>
    <property type="match status" value="1"/>
</dbReference>
<dbReference type="Pfam" id="PF03461">
    <property type="entry name" value="TRCF"/>
    <property type="match status" value="1"/>
</dbReference>
<dbReference type="Gene3D" id="3.40.50.11180">
    <property type="match status" value="1"/>
</dbReference>
<dbReference type="RefSeq" id="WP_081711905.1">
    <property type="nucleotide sequence ID" value="NZ_LS483447.1"/>
</dbReference>
<dbReference type="GO" id="GO:0000716">
    <property type="term" value="P:transcription-coupled nucleotide-excision repair, DNA damage recognition"/>
    <property type="evidence" value="ECO:0007669"/>
    <property type="project" value="UniProtKB-UniRule"/>
</dbReference>
<dbReference type="Pfam" id="PF00271">
    <property type="entry name" value="Helicase_C"/>
    <property type="match status" value="1"/>
</dbReference>
<dbReference type="Pfam" id="PF02559">
    <property type="entry name" value="CarD_TRCF_RID"/>
    <property type="match status" value="1"/>
</dbReference>
<gene>
    <name evidence="9 12" type="primary">mfd</name>
    <name evidence="12" type="ORF">NCTC12858_01038</name>
</gene>
<organism evidence="12 13">
    <name type="scientific">Porphyromonas crevioricanis</name>
    <dbReference type="NCBI Taxonomy" id="393921"/>
    <lineage>
        <taxon>Bacteria</taxon>
        <taxon>Pseudomonadati</taxon>
        <taxon>Bacteroidota</taxon>
        <taxon>Bacteroidia</taxon>
        <taxon>Bacteroidales</taxon>
        <taxon>Porphyromonadaceae</taxon>
        <taxon>Porphyromonas</taxon>
    </lineage>
</organism>
<dbReference type="AlphaFoldDB" id="A0A2X4PMT2"/>
<dbReference type="InterPro" id="IPR027417">
    <property type="entry name" value="P-loop_NTPase"/>
</dbReference>
<dbReference type="HAMAP" id="MF_00969">
    <property type="entry name" value="TRCF"/>
    <property type="match status" value="1"/>
</dbReference>
<evidence type="ECO:0000313" key="13">
    <source>
        <dbReference type="Proteomes" id="UP000249300"/>
    </source>
</evidence>
<dbReference type="GO" id="GO:0003678">
    <property type="term" value="F:DNA helicase activity"/>
    <property type="evidence" value="ECO:0007669"/>
    <property type="project" value="TreeGrafter"/>
</dbReference>